<dbReference type="SUPFAM" id="SSF51726">
    <property type="entry name" value="UROD/MetE-like"/>
    <property type="match status" value="1"/>
</dbReference>
<dbReference type="Proteomes" id="UP000503011">
    <property type="component" value="Chromosome"/>
</dbReference>
<proteinExistence type="predicted"/>
<reference evidence="2 3" key="1">
    <citation type="submission" date="2020-03" db="EMBL/GenBank/DDBJ databases">
        <title>Whole genome shotgun sequence of Phytohabitans suffuscus NBRC 105367.</title>
        <authorList>
            <person name="Komaki H."/>
            <person name="Tamura T."/>
        </authorList>
    </citation>
    <scope>NUCLEOTIDE SEQUENCE [LARGE SCALE GENOMIC DNA]</scope>
    <source>
        <strain evidence="2 3">NBRC 105367</strain>
    </source>
</reference>
<protein>
    <recommendedName>
        <fullName evidence="1">Cobalamin-independent methionine synthase MetE C-terminal/archaeal domain-containing protein</fullName>
    </recommendedName>
</protein>
<dbReference type="InterPro" id="IPR002629">
    <property type="entry name" value="Met_Synth_C/arc"/>
</dbReference>
<dbReference type="AlphaFoldDB" id="A0A6F8YTN2"/>
<reference evidence="2 3" key="2">
    <citation type="submission" date="2020-03" db="EMBL/GenBank/DDBJ databases">
        <authorList>
            <person name="Ichikawa N."/>
            <person name="Kimura A."/>
            <person name="Kitahashi Y."/>
            <person name="Uohara A."/>
        </authorList>
    </citation>
    <scope>NUCLEOTIDE SEQUENCE [LARGE SCALE GENOMIC DNA]</scope>
    <source>
        <strain evidence="2 3">NBRC 105367</strain>
    </source>
</reference>
<dbReference type="Gene3D" id="3.20.20.210">
    <property type="match status" value="1"/>
</dbReference>
<feature type="domain" description="Cobalamin-independent methionine synthase MetE C-terminal/archaeal" evidence="1">
    <location>
        <begin position="2"/>
        <end position="35"/>
    </location>
</feature>
<accession>A0A6F8YTN2</accession>
<gene>
    <name evidence="2" type="ORF">Psuf_066110</name>
</gene>
<evidence type="ECO:0000313" key="2">
    <source>
        <dbReference type="EMBL" id="BCB89298.1"/>
    </source>
</evidence>
<sequence>MVPAERLWVNPDCGLRTRDYPEVEASLVYLVAAAAQVRAG</sequence>
<evidence type="ECO:0000259" key="1">
    <source>
        <dbReference type="Pfam" id="PF01717"/>
    </source>
</evidence>
<dbReference type="InterPro" id="IPR038071">
    <property type="entry name" value="UROD/MetE-like_sf"/>
</dbReference>
<dbReference type="GO" id="GO:0003871">
    <property type="term" value="F:5-methyltetrahydropteroyltriglutamate-homocysteine S-methyltransferase activity"/>
    <property type="evidence" value="ECO:0007669"/>
    <property type="project" value="InterPro"/>
</dbReference>
<dbReference type="Pfam" id="PF01717">
    <property type="entry name" value="Meth_synt_2"/>
    <property type="match status" value="1"/>
</dbReference>
<organism evidence="2 3">
    <name type="scientific">Phytohabitans suffuscus</name>
    <dbReference type="NCBI Taxonomy" id="624315"/>
    <lineage>
        <taxon>Bacteria</taxon>
        <taxon>Bacillati</taxon>
        <taxon>Actinomycetota</taxon>
        <taxon>Actinomycetes</taxon>
        <taxon>Micromonosporales</taxon>
        <taxon>Micromonosporaceae</taxon>
    </lineage>
</organism>
<dbReference type="EMBL" id="AP022871">
    <property type="protein sequence ID" value="BCB89298.1"/>
    <property type="molecule type" value="Genomic_DNA"/>
</dbReference>
<name>A0A6F8YTN2_9ACTN</name>
<keyword evidence="3" id="KW-1185">Reference proteome</keyword>
<dbReference type="KEGG" id="psuu:Psuf_066110"/>
<evidence type="ECO:0000313" key="3">
    <source>
        <dbReference type="Proteomes" id="UP000503011"/>
    </source>
</evidence>
<dbReference type="GO" id="GO:0008270">
    <property type="term" value="F:zinc ion binding"/>
    <property type="evidence" value="ECO:0007669"/>
    <property type="project" value="InterPro"/>
</dbReference>
<dbReference type="GO" id="GO:0009086">
    <property type="term" value="P:methionine biosynthetic process"/>
    <property type="evidence" value="ECO:0007669"/>
    <property type="project" value="InterPro"/>
</dbReference>